<reference evidence="3 4" key="1">
    <citation type="submission" date="2016-10" db="EMBL/GenBank/DDBJ databases">
        <authorList>
            <person name="Varghese N."/>
            <person name="Submissions S."/>
        </authorList>
    </citation>
    <scope>NUCLEOTIDE SEQUENCE [LARGE SCALE GENOMIC DNA]</scope>
    <source>
        <strain evidence="3 4">RHA_55</strain>
    </source>
</reference>
<dbReference type="SUPFAM" id="SSF56935">
    <property type="entry name" value="Porins"/>
    <property type="match status" value="1"/>
</dbReference>
<accession>A0A1H1X143</accession>
<dbReference type="PROSITE" id="PS50234">
    <property type="entry name" value="VWFA"/>
    <property type="match status" value="1"/>
</dbReference>
<gene>
    <name evidence="3" type="ORF">SAMN04489797_3065</name>
</gene>
<evidence type="ECO:0000313" key="4">
    <source>
        <dbReference type="Proteomes" id="UP000198963"/>
    </source>
</evidence>
<organism evidence="3 4">
    <name type="scientific">Winogradskyella sediminis</name>
    <dbReference type="NCBI Taxonomy" id="1382466"/>
    <lineage>
        <taxon>Bacteria</taxon>
        <taxon>Pseudomonadati</taxon>
        <taxon>Bacteroidota</taxon>
        <taxon>Flavobacteriia</taxon>
        <taxon>Flavobacteriales</taxon>
        <taxon>Flavobacteriaceae</taxon>
        <taxon>Winogradskyella</taxon>
    </lineage>
</organism>
<dbReference type="InterPro" id="IPR002035">
    <property type="entry name" value="VWF_A"/>
</dbReference>
<keyword evidence="4" id="KW-1185">Reference proteome</keyword>
<feature type="signal peptide" evidence="1">
    <location>
        <begin position="1"/>
        <end position="19"/>
    </location>
</feature>
<sequence length="693" mass="76546">MKNLILILCVSLSIGYVTAQEKTISGTVTSAADGLPLPGASIIIKGTANGSQTDFDGNFKLKANVGDIIVVSYVGMQTQNVTIGTALVYNIALKYDSNNLEEVIVMGYGTSRRDSYKHYSKPKPTLASKLSGKVAGVTIQNSSGTSPNIVIRGSATARSKEPLYILNEQPISESEFRKIKADKIKHIEILNALQGHAVYGYNGTKGVIILRTKGHKNKVNFDDIDNFLNESYTQIEENIFKRTNLAALSTFSIDVDKAGYSNIRRMINNGETIPPNAVKLEEMVNYFNYNYPQPKDEHPFSINTEVVATPWHKKTQLVRIGLQGKTYDNDKLPASNLTFLIDVSGSMSSQNKLPLLKSAFKLLVNQLREKDKVSIVVYSGAAGVVLEPTSGHKKEVIISALDNLNAGGSTAGGEGIELAYKLAEKNFKKTGNNRVILATDGDFNVGATSDDDMQILIEEKRKSGVFLSVLGFGYGNYKDSKLETLADKGNGNHAYIDNMQEAQKVFGKEFGGTLFTIAKDVKIQVEFNPKKVQAYRLIGYENRLLADEDFVDDTKDAGELGSGHTVTALYEIIPTGIRSDYLKTVPDLKYTKSDVTSNYENELFTVKFRYKRPNEDKSIEMIHIQNTMLTTASDDMNFASAVALFGMQLRQSKYYNNATLSKVIELAERGRGEDNEGYRAEFIRLVKSYDNLN</sequence>
<dbReference type="CDD" id="cd01465">
    <property type="entry name" value="vWA_subgroup"/>
    <property type="match status" value="1"/>
</dbReference>
<dbReference type="Pfam" id="PF00092">
    <property type="entry name" value="VWA"/>
    <property type="match status" value="1"/>
</dbReference>
<dbReference type="InterPro" id="IPR022156">
    <property type="entry name" value="Uncharacterised_YfbK_N"/>
</dbReference>
<dbReference type="Pfam" id="PF13715">
    <property type="entry name" value="CarbopepD_reg_2"/>
    <property type="match status" value="1"/>
</dbReference>
<dbReference type="Pfam" id="PF12034">
    <property type="entry name" value="YfbK_C"/>
    <property type="match status" value="1"/>
</dbReference>
<dbReference type="Proteomes" id="UP000198963">
    <property type="component" value="Chromosome I"/>
</dbReference>
<dbReference type="PANTHER" id="PTHR10579">
    <property type="entry name" value="CALCIUM-ACTIVATED CHLORIDE CHANNEL REGULATOR"/>
    <property type="match status" value="1"/>
</dbReference>
<dbReference type="SMART" id="SM00327">
    <property type="entry name" value="VWA"/>
    <property type="match status" value="1"/>
</dbReference>
<evidence type="ECO:0000259" key="2">
    <source>
        <dbReference type="PROSITE" id="PS50234"/>
    </source>
</evidence>
<dbReference type="SUPFAM" id="SSF49464">
    <property type="entry name" value="Carboxypeptidase regulatory domain-like"/>
    <property type="match status" value="1"/>
</dbReference>
<dbReference type="EMBL" id="LT629774">
    <property type="protein sequence ID" value="SDT03063.1"/>
    <property type="molecule type" value="Genomic_DNA"/>
</dbReference>
<dbReference type="InterPro" id="IPR036465">
    <property type="entry name" value="vWFA_dom_sf"/>
</dbReference>
<dbReference type="Gene3D" id="2.170.130.10">
    <property type="entry name" value="TonB-dependent receptor, plug domain"/>
    <property type="match status" value="1"/>
</dbReference>
<dbReference type="InterPro" id="IPR051266">
    <property type="entry name" value="CLCR"/>
</dbReference>
<dbReference type="InterPro" id="IPR008969">
    <property type="entry name" value="CarboxyPept-like_regulatory"/>
</dbReference>
<dbReference type="InterPro" id="IPR037066">
    <property type="entry name" value="Plug_dom_sf"/>
</dbReference>
<evidence type="ECO:0000313" key="3">
    <source>
        <dbReference type="EMBL" id="SDT03063.1"/>
    </source>
</evidence>
<dbReference type="PANTHER" id="PTHR10579:SF43">
    <property type="entry name" value="ZINC FINGER (C3HC4-TYPE RING FINGER) FAMILY PROTEIN"/>
    <property type="match status" value="1"/>
</dbReference>
<dbReference type="Gene3D" id="2.60.40.1120">
    <property type="entry name" value="Carboxypeptidase-like, regulatory domain"/>
    <property type="match status" value="1"/>
</dbReference>
<feature type="chain" id="PRO_5009265012" evidence="1">
    <location>
        <begin position="20"/>
        <end position="693"/>
    </location>
</feature>
<keyword evidence="1" id="KW-0732">Signal</keyword>
<dbReference type="STRING" id="1249933.SAMN04489797_3065"/>
<feature type="domain" description="VWFA" evidence="2">
    <location>
        <begin position="336"/>
        <end position="514"/>
    </location>
</feature>
<dbReference type="RefSeq" id="WP_092447508.1">
    <property type="nucleotide sequence ID" value="NZ_LT629774.1"/>
</dbReference>
<dbReference type="Gene3D" id="3.40.50.410">
    <property type="entry name" value="von Willebrand factor, type A domain"/>
    <property type="match status" value="1"/>
</dbReference>
<protein>
    <submittedName>
        <fullName evidence="3">Ca-activated chloride channel family protein</fullName>
    </submittedName>
</protein>
<dbReference type="SUPFAM" id="SSF53300">
    <property type="entry name" value="vWA-like"/>
    <property type="match status" value="1"/>
</dbReference>
<proteinExistence type="predicted"/>
<dbReference type="AlphaFoldDB" id="A0A1H1X143"/>
<name>A0A1H1X143_9FLAO</name>
<dbReference type="Pfam" id="PF12450">
    <property type="entry name" value="vWF_A"/>
    <property type="match status" value="1"/>
</dbReference>
<evidence type="ECO:0000256" key="1">
    <source>
        <dbReference type="SAM" id="SignalP"/>
    </source>
</evidence>
<dbReference type="InterPro" id="IPR021908">
    <property type="entry name" value="YfbK_C"/>
</dbReference>